<feature type="compositionally biased region" description="Basic residues" evidence="1">
    <location>
        <begin position="113"/>
        <end position="123"/>
    </location>
</feature>
<evidence type="ECO:0000256" key="1">
    <source>
        <dbReference type="SAM" id="MobiDB-lite"/>
    </source>
</evidence>
<feature type="non-terminal residue" evidence="2">
    <location>
        <position position="123"/>
    </location>
</feature>
<accession>A0A7T8K6S6</accession>
<sequence length="123" mass="13094">SSLCQDNMSVRSSSIGSSVKPPLSLLSKSLPRRKEEEDYEEEEEAEDGETLSGNHALVIHSSSGIRAEDDALGGGGEGDSSVAGDESTICSPSICSNDTLKTNLSSNRSAQRLNRHSKLRSKQ</sequence>
<name>A0A7T8K6S6_CALRO</name>
<feature type="region of interest" description="Disordered" evidence="1">
    <location>
        <begin position="1"/>
        <end position="123"/>
    </location>
</feature>
<evidence type="ECO:0000313" key="2">
    <source>
        <dbReference type="EMBL" id="QQP49077.1"/>
    </source>
</evidence>
<proteinExistence type="predicted"/>
<organism evidence="2 3">
    <name type="scientific">Caligus rogercresseyi</name>
    <name type="common">Sea louse</name>
    <dbReference type="NCBI Taxonomy" id="217165"/>
    <lineage>
        <taxon>Eukaryota</taxon>
        <taxon>Metazoa</taxon>
        <taxon>Ecdysozoa</taxon>
        <taxon>Arthropoda</taxon>
        <taxon>Crustacea</taxon>
        <taxon>Multicrustacea</taxon>
        <taxon>Hexanauplia</taxon>
        <taxon>Copepoda</taxon>
        <taxon>Siphonostomatoida</taxon>
        <taxon>Caligidae</taxon>
        <taxon>Caligus</taxon>
    </lineage>
</organism>
<dbReference type="EMBL" id="CP045895">
    <property type="protein sequence ID" value="QQP49077.1"/>
    <property type="molecule type" value="Genomic_DNA"/>
</dbReference>
<keyword evidence="3" id="KW-1185">Reference proteome</keyword>
<feature type="compositionally biased region" description="Low complexity" evidence="1">
    <location>
        <begin position="9"/>
        <end position="29"/>
    </location>
</feature>
<dbReference type="AlphaFoldDB" id="A0A7T8K6S6"/>
<feature type="non-terminal residue" evidence="2">
    <location>
        <position position="1"/>
    </location>
</feature>
<feature type="compositionally biased region" description="Polar residues" evidence="1">
    <location>
        <begin position="88"/>
        <end position="112"/>
    </location>
</feature>
<feature type="compositionally biased region" description="Acidic residues" evidence="1">
    <location>
        <begin position="37"/>
        <end position="49"/>
    </location>
</feature>
<reference evidence="3" key="1">
    <citation type="submission" date="2021-01" db="EMBL/GenBank/DDBJ databases">
        <title>Caligus Genome Assembly.</title>
        <authorList>
            <person name="Gallardo-Escarate C."/>
        </authorList>
    </citation>
    <scope>NUCLEOTIDE SEQUENCE [LARGE SCALE GENOMIC DNA]</scope>
</reference>
<dbReference type="Proteomes" id="UP000595437">
    <property type="component" value="Chromosome 6"/>
</dbReference>
<evidence type="ECO:0000313" key="3">
    <source>
        <dbReference type="Proteomes" id="UP000595437"/>
    </source>
</evidence>
<protein>
    <submittedName>
        <fullName evidence="2">LOC100162944</fullName>
    </submittedName>
</protein>
<gene>
    <name evidence="2" type="ORF">FKW44_009605</name>
</gene>